<proteinExistence type="predicted"/>
<dbReference type="GO" id="GO:0003957">
    <property type="term" value="F:NAD(P)+ transhydrogenase (Si-specific) activity"/>
    <property type="evidence" value="ECO:0007669"/>
    <property type="project" value="UniProtKB-EC"/>
</dbReference>
<dbReference type="GO" id="GO:0005829">
    <property type="term" value="C:cytosol"/>
    <property type="evidence" value="ECO:0007669"/>
    <property type="project" value="TreeGrafter"/>
</dbReference>
<keyword evidence="5" id="KW-0963">Cytoplasm</keyword>
<evidence type="ECO:0000256" key="11">
    <source>
        <dbReference type="ARBA" id="ARBA00031183"/>
    </source>
</evidence>
<keyword evidence="13" id="KW-0732">Signal</keyword>
<keyword evidence="7" id="KW-0274">FAD</keyword>
<feature type="region of interest" description="Disordered" evidence="12">
    <location>
        <begin position="26"/>
        <end position="46"/>
    </location>
</feature>
<feature type="domain" description="FAD/NAD(P)-binding" evidence="15">
    <location>
        <begin position="59"/>
        <end position="393"/>
    </location>
</feature>
<dbReference type="GO" id="GO:0004148">
    <property type="term" value="F:dihydrolipoyl dehydrogenase (NADH) activity"/>
    <property type="evidence" value="ECO:0007669"/>
    <property type="project" value="TreeGrafter"/>
</dbReference>
<comment type="subcellular location">
    <subcellularLocation>
        <location evidence="3">Cytoplasm</location>
    </subcellularLocation>
</comment>
<gene>
    <name evidence="16" type="ORF">FJAP1339_LOCUS6912</name>
</gene>
<dbReference type="EC" id="1.6.1.1" evidence="4"/>
<evidence type="ECO:0000256" key="4">
    <source>
        <dbReference type="ARBA" id="ARBA00012772"/>
    </source>
</evidence>
<dbReference type="InterPro" id="IPR050151">
    <property type="entry name" value="Class-I_Pyr_Nuc-Dis_Oxidored"/>
</dbReference>
<feature type="compositionally biased region" description="Polar residues" evidence="12">
    <location>
        <begin position="35"/>
        <end position="46"/>
    </location>
</feature>
<dbReference type="Pfam" id="PF07992">
    <property type="entry name" value="Pyr_redox_2"/>
    <property type="match status" value="1"/>
</dbReference>
<sequence>MKTHLLVPVILTLNLSLIYSWTTLPLSSRRPPSSISAGSKGSNLPDLSQASFPERYEPYDLLVIGCGPGGEAAAVNAAKLGASVALIEKKSSFGGPTGLTSKAVREATKRICKAIDQVGGDRRRQVRGLWRRRFPVLRSEAEVLQAAESRGKLRDAGVDVYIGAARLQYNDRNDFLPVQVCKPSGCTEIEALHTIIATGSRANIPAVLPGTNVRIPFLESGGRIVDATKASGMSELPNSILIIGGGVIAVEYATVFAELGVGVTLLCKEKAFLPFLDTELKQALLDTMRQNHVLVVHEDIEEIKLLKEKVSVEMFQTAPGKKKRKFLVDKVLYSGGRDANSEGIGCEDVGIDIAKYGRISVDDSCRTTAPKSIYAIGDVIGPPGLASSAMQQGREVTNLLFADNVSKLDLKQDSKQEDETFVDTDDFFVEFSQDLSEDQSLFGKSRNVRSSSDTPLTLWTIPEIASVGTGLDASQAPQRGAKVGDIVCGRGFFKDCARGRLSGEVNGFVKVAAKITSSNTHEIIGCCIFGEGANELIQMGSMLISSKATLETVSRTPFAAVTLSGLFQVACDDALAKSPLNAQVSRRDINTFLSQM</sequence>
<dbReference type="InterPro" id="IPR023753">
    <property type="entry name" value="FAD/NAD-binding_dom"/>
</dbReference>
<organism evidence="16">
    <name type="scientific">Fibrocapsa japonica</name>
    <dbReference type="NCBI Taxonomy" id="94617"/>
    <lineage>
        <taxon>Eukaryota</taxon>
        <taxon>Sar</taxon>
        <taxon>Stramenopiles</taxon>
        <taxon>Ochrophyta</taxon>
        <taxon>Raphidophyceae</taxon>
        <taxon>Chattonellales</taxon>
        <taxon>Chattonellaceae</taxon>
        <taxon>Fibrocapsa</taxon>
    </lineage>
</organism>
<dbReference type="PANTHER" id="PTHR22912">
    <property type="entry name" value="DISULFIDE OXIDOREDUCTASE"/>
    <property type="match status" value="1"/>
</dbReference>
<dbReference type="InterPro" id="IPR036188">
    <property type="entry name" value="FAD/NAD-bd_sf"/>
</dbReference>
<evidence type="ECO:0000259" key="15">
    <source>
        <dbReference type="Pfam" id="PF07992"/>
    </source>
</evidence>
<dbReference type="SUPFAM" id="SSF55424">
    <property type="entry name" value="FAD/NAD-linked reductases, dimerisation (C-terminal) domain"/>
    <property type="match status" value="1"/>
</dbReference>
<dbReference type="Pfam" id="PF02852">
    <property type="entry name" value="Pyr_redox_dim"/>
    <property type="match status" value="1"/>
</dbReference>
<dbReference type="PRINTS" id="PR00368">
    <property type="entry name" value="FADPNR"/>
</dbReference>
<reference evidence="16" key="1">
    <citation type="submission" date="2021-01" db="EMBL/GenBank/DDBJ databases">
        <authorList>
            <person name="Corre E."/>
            <person name="Pelletier E."/>
            <person name="Niang G."/>
            <person name="Scheremetjew M."/>
            <person name="Finn R."/>
            <person name="Kale V."/>
            <person name="Holt S."/>
            <person name="Cochrane G."/>
            <person name="Meng A."/>
            <person name="Brown T."/>
            <person name="Cohen L."/>
        </authorList>
    </citation>
    <scope>NUCLEOTIDE SEQUENCE</scope>
    <source>
        <strain evidence="16">CCMP1661</strain>
    </source>
</reference>
<feature type="signal peptide" evidence="13">
    <location>
        <begin position="1"/>
        <end position="20"/>
    </location>
</feature>
<dbReference type="PANTHER" id="PTHR22912:SF93">
    <property type="entry name" value="SOLUBLE PYRIDINE NUCLEOTIDE TRANSHYDROGENASE"/>
    <property type="match status" value="1"/>
</dbReference>
<evidence type="ECO:0000256" key="1">
    <source>
        <dbReference type="ARBA" id="ARBA00001974"/>
    </source>
</evidence>
<evidence type="ECO:0000259" key="14">
    <source>
        <dbReference type="Pfam" id="PF02852"/>
    </source>
</evidence>
<dbReference type="PRINTS" id="PR00411">
    <property type="entry name" value="PNDRDTASEI"/>
</dbReference>
<accession>A0A7S2Y1R6</accession>
<feature type="domain" description="Pyridine nucleotide-disulphide oxidoreductase dimerisation" evidence="14">
    <location>
        <begin position="455"/>
        <end position="567"/>
    </location>
</feature>
<evidence type="ECO:0000256" key="13">
    <source>
        <dbReference type="SAM" id="SignalP"/>
    </source>
</evidence>
<evidence type="ECO:0000256" key="8">
    <source>
        <dbReference type="ARBA" id="ARBA00022857"/>
    </source>
</evidence>
<evidence type="ECO:0000256" key="7">
    <source>
        <dbReference type="ARBA" id="ARBA00022827"/>
    </source>
</evidence>
<dbReference type="Gene3D" id="3.30.390.30">
    <property type="match status" value="1"/>
</dbReference>
<dbReference type="EMBL" id="HBHR01013971">
    <property type="protein sequence ID" value="CAD9865258.1"/>
    <property type="molecule type" value="Transcribed_RNA"/>
</dbReference>
<evidence type="ECO:0000256" key="12">
    <source>
        <dbReference type="SAM" id="MobiDB-lite"/>
    </source>
</evidence>
<dbReference type="InterPro" id="IPR016156">
    <property type="entry name" value="FAD/NAD-linked_Rdtase_dimer_sf"/>
</dbReference>
<dbReference type="InterPro" id="IPR004099">
    <property type="entry name" value="Pyr_nucl-diS_OxRdtase_dimer"/>
</dbReference>
<dbReference type="SUPFAM" id="SSF51905">
    <property type="entry name" value="FAD/NAD(P)-binding domain"/>
    <property type="match status" value="1"/>
</dbReference>
<dbReference type="GO" id="GO:0006103">
    <property type="term" value="P:2-oxoglutarate metabolic process"/>
    <property type="evidence" value="ECO:0007669"/>
    <property type="project" value="TreeGrafter"/>
</dbReference>
<feature type="chain" id="PRO_5030901793" description="NAD(P)(+) transhydrogenase (Si-specific)" evidence="13">
    <location>
        <begin position="21"/>
        <end position="596"/>
    </location>
</feature>
<evidence type="ECO:0000256" key="3">
    <source>
        <dbReference type="ARBA" id="ARBA00004496"/>
    </source>
</evidence>
<evidence type="ECO:0000256" key="9">
    <source>
        <dbReference type="ARBA" id="ARBA00023002"/>
    </source>
</evidence>
<evidence type="ECO:0000256" key="6">
    <source>
        <dbReference type="ARBA" id="ARBA00022630"/>
    </source>
</evidence>
<comment type="cofactor">
    <cofactor evidence="1">
        <name>FAD</name>
        <dbReference type="ChEBI" id="CHEBI:57692"/>
    </cofactor>
</comment>
<protein>
    <recommendedName>
        <fullName evidence="4">NAD(P)(+) transhydrogenase (Si-specific)</fullName>
        <ecNumber evidence="4">1.6.1.1</ecNumber>
    </recommendedName>
    <alternativeName>
        <fullName evidence="11">NAD(P)(+) transhydrogenase [B-specific]</fullName>
    </alternativeName>
</protein>
<evidence type="ECO:0000256" key="5">
    <source>
        <dbReference type="ARBA" id="ARBA00022490"/>
    </source>
</evidence>
<keyword evidence="9" id="KW-0560">Oxidoreductase</keyword>
<keyword evidence="8" id="KW-0521">NADP</keyword>
<keyword evidence="6" id="KW-0285">Flavoprotein</keyword>
<comment type="function">
    <text evidence="2">Conversion of NADPH, generated by peripheral catabolic pathways, to NADH, which can enter the respiratory chain for energy generation.</text>
</comment>
<evidence type="ECO:0000256" key="2">
    <source>
        <dbReference type="ARBA" id="ARBA00002842"/>
    </source>
</evidence>
<dbReference type="Gene3D" id="3.50.50.60">
    <property type="entry name" value="FAD/NAD(P)-binding domain"/>
    <property type="match status" value="2"/>
</dbReference>
<dbReference type="GO" id="GO:0050660">
    <property type="term" value="F:flavin adenine dinucleotide binding"/>
    <property type="evidence" value="ECO:0007669"/>
    <property type="project" value="TreeGrafter"/>
</dbReference>
<dbReference type="AlphaFoldDB" id="A0A7S2Y1R6"/>
<keyword evidence="10" id="KW-0520">NAD</keyword>
<name>A0A7S2Y1R6_9STRA</name>
<evidence type="ECO:0000256" key="10">
    <source>
        <dbReference type="ARBA" id="ARBA00023027"/>
    </source>
</evidence>
<evidence type="ECO:0000313" key="16">
    <source>
        <dbReference type="EMBL" id="CAD9865258.1"/>
    </source>
</evidence>